<dbReference type="GO" id="GO:0006265">
    <property type="term" value="P:DNA topological change"/>
    <property type="evidence" value="ECO:0007669"/>
    <property type="project" value="EnsemblFungi"/>
</dbReference>
<dbReference type="STRING" id="1071381.G8BRG3"/>
<keyword evidence="3" id="KW-1185">Reference proteome</keyword>
<feature type="domain" description="RecQ mediated genome instability protein 1 OB-fold" evidence="1">
    <location>
        <begin position="53"/>
        <end position="216"/>
    </location>
</feature>
<protein>
    <recommendedName>
        <fullName evidence="1">RecQ mediated genome instability protein 1 OB-fold domain-containing protein</fullName>
    </recommendedName>
</protein>
<dbReference type="HOGENOM" id="CLU_100701_0_0_1"/>
<dbReference type="InterPro" id="IPR042470">
    <property type="entry name" value="RMI1_N_C_sf"/>
</dbReference>
<dbReference type="GO" id="GO:0043596">
    <property type="term" value="C:nuclear replication fork"/>
    <property type="evidence" value="ECO:0007669"/>
    <property type="project" value="EnsemblFungi"/>
</dbReference>
<evidence type="ECO:0000313" key="3">
    <source>
        <dbReference type="Proteomes" id="UP000005666"/>
    </source>
</evidence>
<dbReference type="Proteomes" id="UP000005666">
    <property type="component" value="Chromosome 3"/>
</dbReference>
<dbReference type="EMBL" id="HE612858">
    <property type="protein sequence ID" value="CCE62339.1"/>
    <property type="molecule type" value="Genomic_DNA"/>
</dbReference>
<dbReference type="OMA" id="CEYLEAK"/>
<dbReference type="Pfam" id="PF08585">
    <property type="entry name" value="RMI1_N_C"/>
    <property type="match status" value="1"/>
</dbReference>
<dbReference type="GO" id="GO:0031422">
    <property type="term" value="C:RecQ family helicase-topoisomerase III complex"/>
    <property type="evidence" value="ECO:0007669"/>
    <property type="project" value="EnsemblFungi"/>
</dbReference>
<proteinExistence type="predicted"/>
<dbReference type="eggNOG" id="KOG3683">
    <property type="taxonomic scope" value="Eukaryota"/>
</dbReference>
<dbReference type="GO" id="GO:0008047">
    <property type="term" value="F:enzyme activator activity"/>
    <property type="evidence" value="ECO:0007669"/>
    <property type="project" value="EnsemblFungi"/>
</dbReference>
<dbReference type="OrthoDB" id="341511at2759"/>
<dbReference type="GO" id="GO:0000724">
    <property type="term" value="P:double-strand break repair via homologous recombination"/>
    <property type="evidence" value="ECO:0007669"/>
    <property type="project" value="EnsemblFungi"/>
</dbReference>
<dbReference type="GO" id="GO:0003697">
    <property type="term" value="F:single-stranded DNA binding"/>
    <property type="evidence" value="ECO:0007669"/>
    <property type="project" value="EnsemblFungi"/>
</dbReference>
<dbReference type="Gene3D" id="2.40.50.770">
    <property type="entry name" value="RecQ-mediated genome instability protein Rmi1, C-terminal domain"/>
    <property type="match status" value="1"/>
</dbReference>
<reference evidence="2 3" key="1">
    <citation type="journal article" date="2011" name="Proc. Natl. Acad. Sci. U.S.A.">
        <title>Evolutionary erosion of yeast sex chromosomes by mating-type switching accidents.</title>
        <authorList>
            <person name="Gordon J.L."/>
            <person name="Armisen D."/>
            <person name="Proux-Wera E."/>
            <person name="Oheigeartaigh S.S."/>
            <person name="Byrne K.P."/>
            <person name="Wolfe K.H."/>
        </authorList>
    </citation>
    <scope>NUCLEOTIDE SEQUENCE [LARGE SCALE GENOMIC DNA]</scope>
    <source>
        <strain evidence="3">ATCC 24235 / CBS 4417 / NBRC 1672 / NRRL Y-8282 / UCD 70-5</strain>
    </source>
</reference>
<dbReference type="GeneID" id="11533792"/>
<dbReference type="RefSeq" id="XP_003684773.1">
    <property type="nucleotide sequence ID" value="XM_003684725.1"/>
</dbReference>
<gene>
    <name evidence="2" type="primary">TPHA0C01830</name>
    <name evidence="2" type="ordered locus">TPHA_0C01830</name>
</gene>
<name>G8BRG3_TETPH</name>
<evidence type="ECO:0000313" key="2">
    <source>
        <dbReference type="EMBL" id="CCE62339.1"/>
    </source>
</evidence>
<dbReference type="AlphaFoldDB" id="G8BRG3"/>
<accession>G8BRG3</accession>
<dbReference type="KEGG" id="tpf:TPHA_0C01830"/>
<organism evidence="2 3">
    <name type="scientific">Tetrapisispora phaffii (strain ATCC 24235 / CBS 4417 / NBRC 1672 / NRRL Y-8282 / UCD 70-5)</name>
    <name type="common">Yeast</name>
    <name type="synonym">Fabospora phaffii</name>
    <dbReference type="NCBI Taxonomy" id="1071381"/>
    <lineage>
        <taxon>Eukaryota</taxon>
        <taxon>Fungi</taxon>
        <taxon>Dikarya</taxon>
        <taxon>Ascomycota</taxon>
        <taxon>Saccharomycotina</taxon>
        <taxon>Saccharomycetes</taxon>
        <taxon>Saccharomycetales</taxon>
        <taxon>Saccharomycetaceae</taxon>
        <taxon>Tetrapisispora</taxon>
    </lineage>
</organism>
<evidence type="ECO:0000259" key="1">
    <source>
        <dbReference type="Pfam" id="PF08585"/>
    </source>
</evidence>
<sequence length="246" mass="27660">MSIASIISQDITKVTNITFNKTGLNAREQLIINAFENEAWLNNLPDKTNKVVEQKCIKVDRDLLFQVLMVEQISISKTAQIDDYNIKLDPKNQKVDRLRANGTAISNDVSKYKVITQLDMEDSDNFSNGANNNTNLSNNSLNNRKNTVYKITLQAKSGDIFFAINTSPLAWVSCMLGSKLIIKAGTLFNRGVFVLQESSVVFLGGINRQWNDNKETKLCAYLKAKLDQEHKANINLKGSRKRKAVQ</sequence>
<dbReference type="InterPro" id="IPR013894">
    <property type="entry name" value="RMI1_OB"/>
</dbReference>
<dbReference type="GO" id="GO:0000400">
    <property type="term" value="F:four-way junction DNA binding"/>
    <property type="evidence" value="ECO:0007669"/>
    <property type="project" value="EnsemblFungi"/>
</dbReference>